<keyword evidence="3" id="KW-1185">Reference proteome</keyword>
<evidence type="ECO:0000313" key="2">
    <source>
        <dbReference type="EMBL" id="MPC81734.1"/>
    </source>
</evidence>
<evidence type="ECO:0000313" key="3">
    <source>
        <dbReference type="Proteomes" id="UP000324222"/>
    </source>
</evidence>
<comment type="caution">
    <text evidence="2">The sequence shown here is derived from an EMBL/GenBank/DDBJ whole genome shotgun (WGS) entry which is preliminary data.</text>
</comment>
<dbReference type="Proteomes" id="UP000324222">
    <property type="component" value="Unassembled WGS sequence"/>
</dbReference>
<feature type="region of interest" description="Disordered" evidence="1">
    <location>
        <begin position="1"/>
        <end position="36"/>
    </location>
</feature>
<reference evidence="2 3" key="1">
    <citation type="submission" date="2019-05" db="EMBL/GenBank/DDBJ databases">
        <title>Another draft genome of Portunus trituberculatus and its Hox gene families provides insights of decapod evolution.</title>
        <authorList>
            <person name="Jeong J.-H."/>
            <person name="Song I."/>
            <person name="Kim S."/>
            <person name="Choi T."/>
            <person name="Kim D."/>
            <person name="Ryu S."/>
            <person name="Kim W."/>
        </authorList>
    </citation>
    <scope>NUCLEOTIDE SEQUENCE [LARGE SCALE GENOMIC DNA]</scope>
    <source>
        <tissue evidence="2">Muscle</tissue>
    </source>
</reference>
<name>A0A5B7INC9_PORTR</name>
<proteinExistence type="predicted"/>
<dbReference type="EMBL" id="VSRR010057827">
    <property type="protein sequence ID" value="MPC81734.1"/>
    <property type="molecule type" value="Genomic_DNA"/>
</dbReference>
<gene>
    <name evidence="2" type="ORF">E2C01_076365</name>
</gene>
<protein>
    <submittedName>
        <fullName evidence="2">Uncharacterized protein</fullName>
    </submittedName>
</protein>
<evidence type="ECO:0000256" key="1">
    <source>
        <dbReference type="SAM" id="MobiDB-lite"/>
    </source>
</evidence>
<sequence>MNNGHCSLVDWSRNGDDSNNANIKNKERQKMHISTKEQLHSRPPYIIIALNMSKSSSVLVTPLDSGTRAAPLHCRSHCCLVCTGRLLTIRTALWTALNSLL</sequence>
<feature type="compositionally biased region" description="Basic and acidic residues" evidence="1">
    <location>
        <begin position="24"/>
        <end position="36"/>
    </location>
</feature>
<accession>A0A5B7INC9</accession>
<organism evidence="2 3">
    <name type="scientific">Portunus trituberculatus</name>
    <name type="common">Swimming crab</name>
    <name type="synonym">Neptunus trituberculatus</name>
    <dbReference type="NCBI Taxonomy" id="210409"/>
    <lineage>
        <taxon>Eukaryota</taxon>
        <taxon>Metazoa</taxon>
        <taxon>Ecdysozoa</taxon>
        <taxon>Arthropoda</taxon>
        <taxon>Crustacea</taxon>
        <taxon>Multicrustacea</taxon>
        <taxon>Malacostraca</taxon>
        <taxon>Eumalacostraca</taxon>
        <taxon>Eucarida</taxon>
        <taxon>Decapoda</taxon>
        <taxon>Pleocyemata</taxon>
        <taxon>Brachyura</taxon>
        <taxon>Eubrachyura</taxon>
        <taxon>Portunoidea</taxon>
        <taxon>Portunidae</taxon>
        <taxon>Portuninae</taxon>
        <taxon>Portunus</taxon>
    </lineage>
</organism>
<dbReference type="AlphaFoldDB" id="A0A5B7INC9"/>